<accession>A0ABR4ZEV8</accession>
<keyword evidence="4 8" id="KW-0223">Dioxygenase</keyword>
<feature type="domain" description="TauD/TfdA-like" evidence="7">
    <location>
        <begin position="10"/>
        <end position="266"/>
    </location>
</feature>
<dbReference type="EMBL" id="JNFP01000018">
    <property type="protein sequence ID" value="KIA63793.1"/>
    <property type="molecule type" value="Genomic_DNA"/>
</dbReference>
<dbReference type="Proteomes" id="UP000031364">
    <property type="component" value="Unassembled WGS sequence"/>
</dbReference>
<comment type="cofactor">
    <cofactor evidence="1">
        <name>Fe(2+)</name>
        <dbReference type="ChEBI" id="CHEBI:29033"/>
    </cofactor>
</comment>
<dbReference type="InterPro" id="IPR051178">
    <property type="entry name" value="TfdA_dioxygenase"/>
</dbReference>
<proteinExistence type="inferred from homology"/>
<evidence type="ECO:0000256" key="1">
    <source>
        <dbReference type="ARBA" id="ARBA00001954"/>
    </source>
</evidence>
<dbReference type="Pfam" id="PF02668">
    <property type="entry name" value="TauD"/>
    <property type="match status" value="1"/>
</dbReference>
<name>A0ABR4ZEV8_9NOCA</name>
<dbReference type="SUPFAM" id="SSF51197">
    <property type="entry name" value="Clavaminate synthase-like"/>
    <property type="match status" value="1"/>
</dbReference>
<reference evidence="8 9" key="1">
    <citation type="journal article" date="2014" name="Int. J. Syst. Evol. Microbiol.">
        <title>Nocardia vulneris sp. nov., isolated from wounds of human patients in North America.</title>
        <authorList>
            <person name="Lasker B.A."/>
            <person name="Bell M."/>
            <person name="Klenk H.P."/>
            <person name="Sproer C."/>
            <person name="Schumann C."/>
            <person name="Schumann P."/>
            <person name="Brown J.M."/>
        </authorList>
    </citation>
    <scope>NUCLEOTIDE SEQUENCE [LARGE SCALE GENOMIC DNA]</scope>
    <source>
        <strain evidence="8 9">W9851</strain>
    </source>
</reference>
<dbReference type="InterPro" id="IPR003819">
    <property type="entry name" value="TauD/TfdA-like"/>
</dbReference>
<comment type="caution">
    <text evidence="8">The sequence shown here is derived from an EMBL/GenBank/DDBJ whole genome shotgun (WGS) entry which is preliminary data.</text>
</comment>
<dbReference type="PANTHER" id="PTHR43779:SF3">
    <property type="entry name" value="(3R)-3-[(CARBOXYMETHYL)AMINO]FATTY ACID OXYGENASE_DECARBOXYLASE"/>
    <property type="match status" value="1"/>
</dbReference>
<evidence type="ECO:0000259" key="7">
    <source>
        <dbReference type="Pfam" id="PF02668"/>
    </source>
</evidence>
<keyword evidence="5" id="KW-0560">Oxidoreductase</keyword>
<evidence type="ECO:0000313" key="9">
    <source>
        <dbReference type="Proteomes" id="UP000031364"/>
    </source>
</evidence>
<dbReference type="GO" id="GO:0051213">
    <property type="term" value="F:dioxygenase activity"/>
    <property type="evidence" value="ECO:0007669"/>
    <property type="project" value="UniProtKB-KW"/>
</dbReference>
<organism evidence="8 9">
    <name type="scientific">Nocardia vulneris</name>
    <dbReference type="NCBI Taxonomy" id="1141657"/>
    <lineage>
        <taxon>Bacteria</taxon>
        <taxon>Bacillati</taxon>
        <taxon>Actinomycetota</taxon>
        <taxon>Actinomycetes</taxon>
        <taxon>Mycobacteriales</taxon>
        <taxon>Nocardiaceae</taxon>
        <taxon>Nocardia</taxon>
    </lineage>
</organism>
<keyword evidence="9" id="KW-1185">Reference proteome</keyword>
<evidence type="ECO:0000256" key="2">
    <source>
        <dbReference type="ARBA" id="ARBA00005896"/>
    </source>
</evidence>
<keyword evidence="6" id="KW-0408">Iron</keyword>
<evidence type="ECO:0000256" key="4">
    <source>
        <dbReference type="ARBA" id="ARBA00022964"/>
    </source>
</evidence>
<dbReference type="Gene3D" id="3.60.130.10">
    <property type="entry name" value="Clavaminate synthase-like"/>
    <property type="match status" value="1"/>
</dbReference>
<evidence type="ECO:0000256" key="5">
    <source>
        <dbReference type="ARBA" id="ARBA00023002"/>
    </source>
</evidence>
<keyword evidence="3" id="KW-0479">Metal-binding</keyword>
<comment type="similarity">
    <text evidence="2">Belongs to the TfdA dioxygenase family.</text>
</comment>
<dbReference type="InterPro" id="IPR042098">
    <property type="entry name" value="TauD-like_sf"/>
</dbReference>
<evidence type="ECO:0000256" key="6">
    <source>
        <dbReference type="ARBA" id="ARBA00023004"/>
    </source>
</evidence>
<sequence>MRISPQGDFGVVIEDFDPASQEDIRAVKRAVYRERIAVLKGIDNLDPHQFLALARGFGEPVRYYEPIYHHPEVPEVFVSSNVGTGPQRVGVPKTGKFWHSDYGFMPRPFDLTFILPQVVPQHSRGTYFLDLVAAYRGLSPELQRALTGTVATHSVARYFKIRPSDVYRPISEVLAEIEAKTPPVHLPTVHPHPHTGEPVLYISEGFTTSITDRDGTDRPDLLRELLSVTGQLDETGTHPAIRLQTFERGDLLIWDNRAMVHRALHNATAEPAVSHRVTVYDDEPGVPA</sequence>
<evidence type="ECO:0000256" key="3">
    <source>
        <dbReference type="ARBA" id="ARBA00022723"/>
    </source>
</evidence>
<gene>
    <name evidence="8" type="ORF">FG87_16960</name>
</gene>
<protein>
    <submittedName>
        <fullName evidence="8">Dioxygenase</fullName>
    </submittedName>
</protein>
<dbReference type="PANTHER" id="PTHR43779">
    <property type="entry name" value="DIOXYGENASE RV0097-RELATED"/>
    <property type="match status" value="1"/>
</dbReference>
<evidence type="ECO:0000313" key="8">
    <source>
        <dbReference type="EMBL" id="KIA63793.1"/>
    </source>
</evidence>